<organism evidence="2 3">
    <name type="scientific">Hevea brasiliensis</name>
    <name type="common">Para rubber tree</name>
    <name type="synonym">Siphonia brasiliensis</name>
    <dbReference type="NCBI Taxonomy" id="3981"/>
    <lineage>
        <taxon>Eukaryota</taxon>
        <taxon>Viridiplantae</taxon>
        <taxon>Streptophyta</taxon>
        <taxon>Embryophyta</taxon>
        <taxon>Tracheophyta</taxon>
        <taxon>Spermatophyta</taxon>
        <taxon>Magnoliopsida</taxon>
        <taxon>eudicotyledons</taxon>
        <taxon>Gunneridae</taxon>
        <taxon>Pentapetalae</taxon>
        <taxon>rosids</taxon>
        <taxon>fabids</taxon>
        <taxon>Malpighiales</taxon>
        <taxon>Euphorbiaceae</taxon>
        <taxon>Crotonoideae</taxon>
        <taxon>Micrandreae</taxon>
        <taxon>Hevea</taxon>
    </lineage>
</organism>
<dbReference type="Proteomes" id="UP000467840">
    <property type="component" value="Chromosome 11"/>
</dbReference>
<comment type="caution">
    <text evidence="2">The sequence shown here is derived from an EMBL/GenBank/DDBJ whole genome shotgun (WGS) entry which is preliminary data.</text>
</comment>
<dbReference type="Pfam" id="PF14223">
    <property type="entry name" value="Retrotran_gag_2"/>
    <property type="match status" value="1"/>
</dbReference>
<dbReference type="PROSITE" id="PS50088">
    <property type="entry name" value="ANK_REPEAT"/>
    <property type="match status" value="2"/>
</dbReference>
<dbReference type="InterPro" id="IPR036770">
    <property type="entry name" value="Ankyrin_rpt-contain_sf"/>
</dbReference>
<gene>
    <name evidence="2" type="ORF">GH714_005400</name>
</gene>
<evidence type="ECO:0000313" key="2">
    <source>
        <dbReference type="EMBL" id="KAF2321997.1"/>
    </source>
</evidence>
<protein>
    <submittedName>
        <fullName evidence="2">Uncharacterized protein</fullName>
    </submittedName>
</protein>
<sequence length="329" mass="37015">MVAPPVFDGEDYQVWAVRMEAFLEACDLWDAVEEDYEVPPLPGNPTVAQIKTHKERKTKKSKAKNCLFAAVSSTIFSKIMTLGSAKAIWDFLKNEYKGDERIKGMKVLNLVREFEMQHMKESETVKAYVDRLSGIANKVRILVNFCSLRGAQEMMDENVKHCLPLYKAALHGDWDTAKRIFDSDSNALTANISPIEETALHASICAGHSIEFVEKLVDRMPADELGIKNKFGETPLHAAGVAGNTEAAKVLVKKNPRLTQERNSRNDTPLHLAAAHARKETVQYLLSITQDEDPSPFADKDGVKLLNFLITADFYSYVHYHLYLIMNLL</sequence>
<dbReference type="PROSITE" id="PS50297">
    <property type="entry name" value="ANK_REP_REGION"/>
    <property type="match status" value="2"/>
</dbReference>
<name>A0A6A6N9C7_HEVBR</name>
<keyword evidence="3" id="KW-1185">Reference proteome</keyword>
<feature type="repeat" description="ANK" evidence="1">
    <location>
        <begin position="265"/>
        <end position="287"/>
    </location>
</feature>
<evidence type="ECO:0000313" key="3">
    <source>
        <dbReference type="Proteomes" id="UP000467840"/>
    </source>
</evidence>
<dbReference type="Pfam" id="PF12796">
    <property type="entry name" value="Ank_2"/>
    <property type="match status" value="1"/>
</dbReference>
<dbReference type="PANTHER" id="PTHR35317:SF11">
    <property type="entry name" value="CCHC-TYPE DOMAIN-CONTAINING PROTEIN"/>
    <property type="match status" value="1"/>
</dbReference>
<keyword evidence="1" id="KW-0040">ANK repeat</keyword>
<feature type="repeat" description="ANK" evidence="1">
    <location>
        <begin position="231"/>
        <end position="263"/>
    </location>
</feature>
<dbReference type="PANTHER" id="PTHR35317">
    <property type="entry name" value="OS04G0629600 PROTEIN"/>
    <property type="match status" value="1"/>
</dbReference>
<accession>A0A6A6N9C7</accession>
<reference evidence="2 3" key="1">
    <citation type="journal article" date="2020" name="Mol. Plant">
        <title>The Chromosome-Based Rubber Tree Genome Provides New Insights into Spurge Genome Evolution and Rubber Biosynthesis.</title>
        <authorList>
            <person name="Liu J."/>
            <person name="Shi C."/>
            <person name="Shi C.C."/>
            <person name="Li W."/>
            <person name="Zhang Q.J."/>
            <person name="Zhang Y."/>
            <person name="Li K."/>
            <person name="Lu H.F."/>
            <person name="Shi C."/>
            <person name="Zhu S.T."/>
            <person name="Xiao Z.Y."/>
            <person name="Nan H."/>
            <person name="Yue Y."/>
            <person name="Zhu X.G."/>
            <person name="Wu Y."/>
            <person name="Hong X.N."/>
            <person name="Fan G.Y."/>
            <person name="Tong Y."/>
            <person name="Zhang D."/>
            <person name="Mao C.L."/>
            <person name="Liu Y.L."/>
            <person name="Hao S.J."/>
            <person name="Liu W.Q."/>
            <person name="Lv M.Q."/>
            <person name="Zhang H.B."/>
            <person name="Liu Y."/>
            <person name="Hu-Tang G.R."/>
            <person name="Wang J.P."/>
            <person name="Wang J.H."/>
            <person name="Sun Y.H."/>
            <person name="Ni S.B."/>
            <person name="Chen W.B."/>
            <person name="Zhang X.C."/>
            <person name="Jiao Y.N."/>
            <person name="Eichler E.E."/>
            <person name="Li G.H."/>
            <person name="Liu X."/>
            <person name="Gao L.Z."/>
        </authorList>
    </citation>
    <scope>NUCLEOTIDE SEQUENCE [LARGE SCALE GENOMIC DNA]</scope>
    <source>
        <strain evidence="3">cv. GT1</strain>
        <tissue evidence="2">Leaf</tissue>
    </source>
</reference>
<dbReference type="InterPro" id="IPR002110">
    <property type="entry name" value="Ankyrin_rpt"/>
</dbReference>
<dbReference type="SMART" id="SM00248">
    <property type="entry name" value="ANK"/>
    <property type="match status" value="4"/>
</dbReference>
<proteinExistence type="predicted"/>
<dbReference type="SUPFAM" id="SSF48403">
    <property type="entry name" value="Ankyrin repeat"/>
    <property type="match status" value="1"/>
</dbReference>
<evidence type="ECO:0000256" key="1">
    <source>
        <dbReference type="PROSITE-ProRule" id="PRU00023"/>
    </source>
</evidence>
<dbReference type="EMBL" id="JAAGAX010000002">
    <property type="protein sequence ID" value="KAF2321997.1"/>
    <property type="molecule type" value="Genomic_DNA"/>
</dbReference>
<dbReference type="Gene3D" id="1.25.40.20">
    <property type="entry name" value="Ankyrin repeat-containing domain"/>
    <property type="match status" value="1"/>
</dbReference>
<dbReference type="AlphaFoldDB" id="A0A6A6N9C7"/>